<dbReference type="EMBL" id="CM055092">
    <property type="protein sequence ID" value="KAJ7568874.1"/>
    <property type="molecule type" value="Genomic_DNA"/>
</dbReference>
<evidence type="ECO:0000313" key="1">
    <source>
        <dbReference type="EMBL" id="KAJ7568874.1"/>
    </source>
</evidence>
<gene>
    <name evidence="1" type="ORF">O6H91_01G051200</name>
</gene>
<protein>
    <submittedName>
        <fullName evidence="1">Uncharacterized protein</fullName>
    </submittedName>
</protein>
<sequence length="156" mass="18152">MGPKGSIRTEAEKLPTKSLVGRLEFKEDKQSSLIHLLVTQRSVWKEKVYLENLFYLHGYWAILVEKYEHMMKNHDPGYGDDRWPFTTQFVGCKPSGGYGDYPVDRCIKHMERAFNFADTSTILQSSEVFWTESLTKHHTPVLTYKVNPLYSSLHGY</sequence>
<comment type="caution">
    <text evidence="1">The sequence shown here is derived from an EMBL/GenBank/DDBJ whole genome shotgun (WGS) entry which is preliminary data.</text>
</comment>
<accession>A0ACC2EQN5</accession>
<proteinExistence type="predicted"/>
<evidence type="ECO:0000313" key="2">
    <source>
        <dbReference type="Proteomes" id="UP001162992"/>
    </source>
</evidence>
<keyword evidence="2" id="KW-1185">Reference proteome</keyword>
<dbReference type="Proteomes" id="UP001162992">
    <property type="component" value="Chromosome 1"/>
</dbReference>
<organism evidence="1 2">
    <name type="scientific">Diphasiastrum complanatum</name>
    <name type="common">Issler's clubmoss</name>
    <name type="synonym">Lycopodium complanatum</name>
    <dbReference type="NCBI Taxonomy" id="34168"/>
    <lineage>
        <taxon>Eukaryota</taxon>
        <taxon>Viridiplantae</taxon>
        <taxon>Streptophyta</taxon>
        <taxon>Embryophyta</taxon>
        <taxon>Tracheophyta</taxon>
        <taxon>Lycopodiopsida</taxon>
        <taxon>Lycopodiales</taxon>
        <taxon>Lycopodiaceae</taxon>
        <taxon>Lycopodioideae</taxon>
        <taxon>Diphasiastrum</taxon>
    </lineage>
</organism>
<name>A0ACC2EQN5_DIPCM</name>
<reference evidence="2" key="1">
    <citation type="journal article" date="2024" name="Proc. Natl. Acad. Sci. U.S.A.">
        <title>Extraordinary preservation of gene collinearity over three hundred million years revealed in homosporous lycophytes.</title>
        <authorList>
            <person name="Li C."/>
            <person name="Wickell D."/>
            <person name="Kuo L.Y."/>
            <person name="Chen X."/>
            <person name="Nie B."/>
            <person name="Liao X."/>
            <person name="Peng D."/>
            <person name="Ji J."/>
            <person name="Jenkins J."/>
            <person name="Williams M."/>
            <person name="Shu S."/>
            <person name="Plott C."/>
            <person name="Barry K."/>
            <person name="Rajasekar S."/>
            <person name="Grimwood J."/>
            <person name="Han X."/>
            <person name="Sun S."/>
            <person name="Hou Z."/>
            <person name="He W."/>
            <person name="Dai G."/>
            <person name="Sun C."/>
            <person name="Schmutz J."/>
            <person name="Leebens-Mack J.H."/>
            <person name="Li F.W."/>
            <person name="Wang L."/>
        </authorList>
    </citation>
    <scope>NUCLEOTIDE SEQUENCE [LARGE SCALE GENOMIC DNA]</scope>
    <source>
        <strain evidence="2">cv. PW_Plant_1</strain>
    </source>
</reference>